<sequence length="107" mass="12394">MRSQLLFCDGAWRFYSIRKRCNHLYMLIYNVPQSLNDRFRWVALLPSPTSKSIISPAPLSTVIHIKVYPTSILWSFFIYVHSSSISRTSISLSDFVLLQLLSNFSCT</sequence>
<gene>
    <name evidence="1" type="ordered locus">midi_01071</name>
</gene>
<evidence type="ECO:0000313" key="1">
    <source>
        <dbReference type="EMBL" id="AEI89348.1"/>
    </source>
</evidence>
<organism evidence="1 2">
    <name type="scientific">Midichloria mitochondrii (strain IricVA)</name>
    <dbReference type="NCBI Taxonomy" id="696127"/>
    <lineage>
        <taxon>Bacteria</taxon>
        <taxon>Pseudomonadati</taxon>
        <taxon>Pseudomonadota</taxon>
        <taxon>Alphaproteobacteria</taxon>
        <taxon>Rickettsiales</taxon>
        <taxon>Candidatus Midichloriaceae</taxon>
        <taxon>Candidatus Midichloria</taxon>
    </lineage>
</organism>
<name>F7XTY9_MIDMI</name>
<reference evidence="1 2" key="1">
    <citation type="journal article" date="2011" name="Mol. Biol. Evol.">
        <title>Phylogenomic evidence for the presence of a flagellum and cbb3 oxidase in the free-living mitochondrial ancestor.</title>
        <authorList>
            <person name="Sassera D."/>
            <person name="Lo N."/>
            <person name="Epis S."/>
            <person name="D'Auria G."/>
            <person name="Montagna M."/>
            <person name="Comandatore F."/>
            <person name="Horner D."/>
            <person name="Pereto J."/>
            <person name="Luciano A.M."/>
            <person name="Franciosi F."/>
            <person name="Ferri E."/>
            <person name="Crotti E."/>
            <person name="Bazzocchi C."/>
            <person name="Daffonchio D."/>
            <person name="Sacchi L."/>
            <person name="Moya A."/>
            <person name="Latorre A."/>
            <person name="Bandi C."/>
        </authorList>
    </citation>
    <scope>NUCLEOTIDE SEQUENCE [LARGE SCALE GENOMIC DNA]</scope>
    <source>
        <strain evidence="1 2">IricVA</strain>
    </source>
</reference>
<dbReference type="Proteomes" id="UP000006639">
    <property type="component" value="Chromosome"/>
</dbReference>
<protein>
    <submittedName>
        <fullName evidence="1">Uncharacterized protein</fullName>
    </submittedName>
</protein>
<keyword evidence="2" id="KW-1185">Reference proteome</keyword>
<proteinExistence type="predicted"/>
<dbReference type="KEGG" id="mmn:midi_01071"/>
<dbReference type="EMBL" id="CP002130">
    <property type="protein sequence ID" value="AEI89348.1"/>
    <property type="molecule type" value="Genomic_DNA"/>
</dbReference>
<accession>F7XTY9</accession>
<dbReference type="HOGENOM" id="CLU_178452_0_0_5"/>
<evidence type="ECO:0000313" key="2">
    <source>
        <dbReference type="Proteomes" id="UP000006639"/>
    </source>
</evidence>
<dbReference type="AlphaFoldDB" id="F7XTY9"/>